<dbReference type="EMBL" id="MU274909">
    <property type="protein sequence ID" value="KAI0089784.1"/>
    <property type="molecule type" value="Genomic_DNA"/>
</dbReference>
<sequence>MQRYDSTGHTSPSSANAGQEQRAAADHARGGDGEPSASSPEYAQFSQERDDVDVVEDPHMALTSQTLNADGTPKRPMNAFMIFARKRRPQISAANQMMRTGDISKILSKEWNTMEMSEKKFYLDQAKKLKDNFNSKYPDYVYRRRPNNSRKKRRPDADPHSPTDPSLGDDDASLGETSPTEEEVMRDSATPSYGFRSPTGGYGGTDSLLSSQQTAGYAYMSDFSSAGHFGQSTRIPTLPSSENPMSTSGIPPLRIPSLAETAASAQGHSYSASYQQHTSPQSASHNNQSFWDPSRAGRTDQNRPPASQWPVLPALDTSVTRQRSGTINTLSSRSDAFPSHVPSRPWSSSASSATSSSSGASGTHYSNPPFPTLASSYYPAQSPTQRTIDAASSPTAHPGGSPEYFSSTSYHRSSVRHGGADQGGFAGSPTLPTPTSPAYLTNPSTPSQWSAQYGRTGPDRGQPNLHPISTYPLPPAASSASPPPSSSGTQASQMEYWNRR</sequence>
<gene>
    <name evidence="1" type="ORF">BDY19DRAFT_992748</name>
</gene>
<evidence type="ECO:0000313" key="1">
    <source>
        <dbReference type="EMBL" id="KAI0089784.1"/>
    </source>
</evidence>
<protein>
    <submittedName>
        <fullName evidence="1">Uncharacterized protein</fullName>
    </submittedName>
</protein>
<proteinExistence type="predicted"/>
<name>A0ACB8U6P4_9APHY</name>
<comment type="caution">
    <text evidence="1">The sequence shown here is derived from an EMBL/GenBank/DDBJ whole genome shotgun (WGS) entry which is preliminary data.</text>
</comment>
<accession>A0ACB8U6P4</accession>
<reference evidence="1" key="1">
    <citation type="journal article" date="2021" name="Environ. Microbiol.">
        <title>Gene family expansions and transcriptome signatures uncover fungal adaptations to wood decay.</title>
        <authorList>
            <person name="Hage H."/>
            <person name="Miyauchi S."/>
            <person name="Viragh M."/>
            <person name="Drula E."/>
            <person name="Min B."/>
            <person name="Chaduli D."/>
            <person name="Navarro D."/>
            <person name="Favel A."/>
            <person name="Norest M."/>
            <person name="Lesage-Meessen L."/>
            <person name="Balint B."/>
            <person name="Merenyi Z."/>
            <person name="de Eugenio L."/>
            <person name="Morin E."/>
            <person name="Martinez A.T."/>
            <person name="Baldrian P."/>
            <person name="Stursova M."/>
            <person name="Martinez M.J."/>
            <person name="Novotny C."/>
            <person name="Magnuson J.K."/>
            <person name="Spatafora J.W."/>
            <person name="Maurice S."/>
            <person name="Pangilinan J."/>
            <person name="Andreopoulos W."/>
            <person name="LaButti K."/>
            <person name="Hundley H."/>
            <person name="Na H."/>
            <person name="Kuo A."/>
            <person name="Barry K."/>
            <person name="Lipzen A."/>
            <person name="Henrissat B."/>
            <person name="Riley R."/>
            <person name="Ahrendt S."/>
            <person name="Nagy L.G."/>
            <person name="Grigoriev I.V."/>
            <person name="Martin F."/>
            <person name="Rosso M.N."/>
        </authorList>
    </citation>
    <scope>NUCLEOTIDE SEQUENCE</scope>
    <source>
        <strain evidence="1">CBS 384.51</strain>
    </source>
</reference>
<dbReference type="Proteomes" id="UP001055072">
    <property type="component" value="Unassembled WGS sequence"/>
</dbReference>
<organism evidence="1 2">
    <name type="scientific">Irpex rosettiformis</name>
    <dbReference type="NCBI Taxonomy" id="378272"/>
    <lineage>
        <taxon>Eukaryota</taxon>
        <taxon>Fungi</taxon>
        <taxon>Dikarya</taxon>
        <taxon>Basidiomycota</taxon>
        <taxon>Agaricomycotina</taxon>
        <taxon>Agaricomycetes</taxon>
        <taxon>Polyporales</taxon>
        <taxon>Irpicaceae</taxon>
        <taxon>Irpex</taxon>
    </lineage>
</organism>
<evidence type="ECO:0000313" key="2">
    <source>
        <dbReference type="Proteomes" id="UP001055072"/>
    </source>
</evidence>
<keyword evidence="2" id="KW-1185">Reference proteome</keyword>